<dbReference type="Gene3D" id="1.20.1720.10">
    <property type="entry name" value="Multidrug resistance protein D"/>
    <property type="match status" value="1"/>
</dbReference>
<protein>
    <submittedName>
        <fullName evidence="9">MFS transporter</fullName>
    </submittedName>
</protein>
<keyword evidence="10" id="KW-1185">Reference proteome</keyword>
<feature type="transmembrane region" description="Helical" evidence="7">
    <location>
        <begin position="149"/>
        <end position="169"/>
    </location>
</feature>
<evidence type="ECO:0000256" key="3">
    <source>
        <dbReference type="ARBA" id="ARBA00022475"/>
    </source>
</evidence>
<dbReference type="Proteomes" id="UP001595699">
    <property type="component" value="Unassembled WGS sequence"/>
</dbReference>
<evidence type="ECO:0000259" key="8">
    <source>
        <dbReference type="PROSITE" id="PS50850"/>
    </source>
</evidence>
<comment type="caution">
    <text evidence="9">The sequence shown here is derived from an EMBL/GenBank/DDBJ whole genome shotgun (WGS) entry which is preliminary data.</text>
</comment>
<keyword evidence="4 7" id="KW-0812">Transmembrane</keyword>
<dbReference type="InterPro" id="IPR036259">
    <property type="entry name" value="MFS_trans_sf"/>
</dbReference>
<feature type="transmembrane region" description="Helical" evidence="7">
    <location>
        <begin position="343"/>
        <end position="362"/>
    </location>
</feature>
<feature type="transmembrane region" description="Helical" evidence="7">
    <location>
        <begin position="240"/>
        <end position="257"/>
    </location>
</feature>
<feature type="transmembrane region" description="Helical" evidence="7">
    <location>
        <begin position="412"/>
        <end position="431"/>
    </location>
</feature>
<feature type="transmembrane region" description="Helical" evidence="7">
    <location>
        <begin position="116"/>
        <end position="137"/>
    </location>
</feature>
<dbReference type="InterPro" id="IPR011701">
    <property type="entry name" value="MFS"/>
</dbReference>
<evidence type="ECO:0000313" key="10">
    <source>
        <dbReference type="Proteomes" id="UP001595699"/>
    </source>
</evidence>
<dbReference type="InterPro" id="IPR020846">
    <property type="entry name" value="MFS_dom"/>
</dbReference>
<reference evidence="10" key="1">
    <citation type="journal article" date="2019" name="Int. J. Syst. Evol. Microbiol.">
        <title>The Global Catalogue of Microorganisms (GCM) 10K type strain sequencing project: providing services to taxonomists for standard genome sequencing and annotation.</title>
        <authorList>
            <consortium name="The Broad Institute Genomics Platform"/>
            <consortium name="The Broad Institute Genome Sequencing Center for Infectious Disease"/>
            <person name="Wu L."/>
            <person name="Ma J."/>
        </authorList>
    </citation>
    <scope>NUCLEOTIDE SEQUENCE [LARGE SCALE GENOMIC DNA]</scope>
    <source>
        <strain evidence="10">CGMCC 4.7241</strain>
    </source>
</reference>
<feature type="domain" description="Major facilitator superfamily (MFS) profile" evidence="8">
    <location>
        <begin position="25"/>
        <end position="485"/>
    </location>
</feature>
<keyword evidence="3" id="KW-1003">Cell membrane</keyword>
<comment type="subcellular location">
    <subcellularLocation>
        <location evidence="1">Cell membrane</location>
        <topology evidence="1">Multi-pass membrane protein</topology>
    </subcellularLocation>
</comment>
<dbReference type="SUPFAM" id="SSF103473">
    <property type="entry name" value="MFS general substrate transporter"/>
    <property type="match status" value="1"/>
</dbReference>
<sequence>MTAQTVPPPATHPVPARATRREWIGLVALAVPSALVSVDLFVLLLALPQLSRDLGATSNEQLWILDSYGFLLSGFLVTMGNLGDRIGRRKLLLIGGTAFGLASILAAFAPTPELLILARALLGVAGATLAPSTLALIGNMFRDEKQRSLAIGVWLVSMISGSATGPLVGGIMLEHFWWGSVFLLAVPAMVVLLIVGPRYLPEYRSEHAGRIDLPSVVLSFVAILPVIYGIKELAKNGAQPLPIASLLAGLALGAAFLQRQRRLEHPLVDLKLFADRSFTTALVSMLANTMLAGAVMVFITQFFQLVLGYSPLESGLWMLPAVAAGIVSFQVSPLLARRIRPARLIPAGLAISTAGLLTITQANSLAPIVIGFVLINLGAGPLVTLGTNLVIGSAPPERAGAAASISQTFNELGFALGVALLGTLGTVVYRANLHGVPAENGVTSVTDPEYVAVARDAFASGVHVVAWVSAAVFVAVAVLIARQLRHVPPIGA</sequence>
<evidence type="ECO:0000256" key="2">
    <source>
        <dbReference type="ARBA" id="ARBA00022448"/>
    </source>
</evidence>
<evidence type="ECO:0000256" key="6">
    <source>
        <dbReference type="ARBA" id="ARBA00023136"/>
    </source>
</evidence>
<feature type="transmembrane region" description="Helical" evidence="7">
    <location>
        <begin position="23"/>
        <end position="47"/>
    </location>
</feature>
<evidence type="ECO:0000256" key="5">
    <source>
        <dbReference type="ARBA" id="ARBA00022989"/>
    </source>
</evidence>
<feature type="transmembrane region" description="Helical" evidence="7">
    <location>
        <begin position="175"/>
        <end position="196"/>
    </location>
</feature>
<feature type="transmembrane region" description="Helical" evidence="7">
    <location>
        <begin position="208"/>
        <end position="228"/>
    </location>
</feature>
<accession>A0ABV7YCN3</accession>
<evidence type="ECO:0000256" key="4">
    <source>
        <dbReference type="ARBA" id="ARBA00022692"/>
    </source>
</evidence>
<feature type="transmembrane region" description="Helical" evidence="7">
    <location>
        <begin position="91"/>
        <end position="110"/>
    </location>
</feature>
<dbReference type="PROSITE" id="PS50850">
    <property type="entry name" value="MFS"/>
    <property type="match status" value="1"/>
</dbReference>
<dbReference type="EMBL" id="JBHRZH010000016">
    <property type="protein sequence ID" value="MFC3762857.1"/>
    <property type="molecule type" value="Genomic_DNA"/>
</dbReference>
<keyword evidence="5 7" id="KW-1133">Transmembrane helix</keyword>
<keyword evidence="2" id="KW-0813">Transport</keyword>
<gene>
    <name evidence="9" type="ORF">ACFOUW_18595</name>
</gene>
<dbReference type="Gene3D" id="1.20.1250.20">
    <property type="entry name" value="MFS general substrate transporter like domains"/>
    <property type="match status" value="1"/>
</dbReference>
<evidence type="ECO:0000256" key="1">
    <source>
        <dbReference type="ARBA" id="ARBA00004651"/>
    </source>
</evidence>
<feature type="transmembrane region" description="Helical" evidence="7">
    <location>
        <begin position="368"/>
        <end position="391"/>
    </location>
</feature>
<feature type="transmembrane region" description="Helical" evidence="7">
    <location>
        <begin position="315"/>
        <end position="336"/>
    </location>
</feature>
<dbReference type="RefSeq" id="WP_205113712.1">
    <property type="nucleotide sequence ID" value="NZ_JAFBCM010000001.1"/>
</dbReference>
<evidence type="ECO:0000313" key="9">
    <source>
        <dbReference type="EMBL" id="MFC3762857.1"/>
    </source>
</evidence>
<feature type="transmembrane region" description="Helical" evidence="7">
    <location>
        <begin position="278"/>
        <end position="303"/>
    </location>
</feature>
<dbReference type="CDD" id="cd17321">
    <property type="entry name" value="MFS_MMR_MDR_like"/>
    <property type="match status" value="1"/>
</dbReference>
<dbReference type="PANTHER" id="PTHR42718">
    <property type="entry name" value="MAJOR FACILITATOR SUPERFAMILY MULTIDRUG TRANSPORTER MFSC"/>
    <property type="match status" value="1"/>
</dbReference>
<feature type="transmembrane region" description="Helical" evidence="7">
    <location>
        <begin position="62"/>
        <end position="79"/>
    </location>
</feature>
<keyword evidence="6 7" id="KW-0472">Membrane</keyword>
<name>A0ABV7YCN3_9ACTN</name>
<evidence type="ECO:0000256" key="7">
    <source>
        <dbReference type="SAM" id="Phobius"/>
    </source>
</evidence>
<proteinExistence type="predicted"/>
<dbReference type="Pfam" id="PF07690">
    <property type="entry name" value="MFS_1"/>
    <property type="match status" value="1"/>
</dbReference>
<dbReference type="PANTHER" id="PTHR42718:SF47">
    <property type="entry name" value="METHYL VIOLOGEN RESISTANCE PROTEIN SMVA"/>
    <property type="match status" value="1"/>
</dbReference>
<feature type="transmembrane region" description="Helical" evidence="7">
    <location>
        <begin position="457"/>
        <end position="481"/>
    </location>
</feature>
<organism evidence="9 10">
    <name type="scientific">Tenggerimyces flavus</name>
    <dbReference type="NCBI Taxonomy" id="1708749"/>
    <lineage>
        <taxon>Bacteria</taxon>
        <taxon>Bacillati</taxon>
        <taxon>Actinomycetota</taxon>
        <taxon>Actinomycetes</taxon>
        <taxon>Propionibacteriales</taxon>
        <taxon>Nocardioidaceae</taxon>
        <taxon>Tenggerimyces</taxon>
    </lineage>
</organism>